<keyword evidence="2" id="KW-1185">Reference proteome</keyword>
<sequence>MKSQPDLHLMQIFQQHPRFPFQHWDHEYDDYCAMNLMFIYMLKFKRPASVLHKWEYLRAFDPYRIKGAEGIFYPFACVNHATQQVFTIGIPSKHHAADEYANLSISTVEEPFYFEVFKDRFGETQRDYYHLTSIYFDPTFEQVWEKVYQFLDLYFAAQSTPADLINFNGHYVDKNFQDWIQASQ</sequence>
<dbReference type="Proteomes" id="UP000294963">
    <property type="component" value="Unassembled WGS sequence"/>
</dbReference>
<dbReference type="EMBL" id="SLVJ01000011">
    <property type="protein sequence ID" value="TCM66799.1"/>
    <property type="molecule type" value="Genomic_DNA"/>
</dbReference>
<organism evidence="1 2">
    <name type="scientific">Acinetobacter calcoaceticus</name>
    <dbReference type="NCBI Taxonomy" id="471"/>
    <lineage>
        <taxon>Bacteria</taxon>
        <taxon>Pseudomonadati</taxon>
        <taxon>Pseudomonadota</taxon>
        <taxon>Gammaproteobacteria</taxon>
        <taxon>Moraxellales</taxon>
        <taxon>Moraxellaceae</taxon>
        <taxon>Acinetobacter</taxon>
        <taxon>Acinetobacter calcoaceticus/baumannii complex</taxon>
    </lineage>
</organism>
<proteinExistence type="predicted"/>
<evidence type="ECO:0000313" key="1">
    <source>
        <dbReference type="EMBL" id="TCM66799.1"/>
    </source>
</evidence>
<name>A0A4R1XT87_ACICA</name>
<accession>A0A4R1XT87</accession>
<evidence type="ECO:0000313" key="2">
    <source>
        <dbReference type="Proteomes" id="UP000294963"/>
    </source>
</evidence>
<gene>
    <name evidence="1" type="ORF">EC844_11189</name>
</gene>
<comment type="caution">
    <text evidence="1">The sequence shown here is derived from an EMBL/GenBank/DDBJ whole genome shotgun (WGS) entry which is preliminary data.</text>
</comment>
<reference evidence="1 2" key="1">
    <citation type="submission" date="2019-03" db="EMBL/GenBank/DDBJ databases">
        <title>Genomic analyses of the natural microbiome of Caenorhabditis elegans.</title>
        <authorList>
            <person name="Samuel B."/>
        </authorList>
    </citation>
    <scope>NUCLEOTIDE SEQUENCE [LARGE SCALE GENOMIC DNA]</scope>
    <source>
        <strain evidence="1 2">JUb89</strain>
    </source>
</reference>
<dbReference type="AlphaFoldDB" id="A0A4R1XT87"/>
<dbReference type="OrthoDB" id="6716405at2"/>
<protein>
    <submittedName>
        <fullName evidence="1">Uncharacterized protein</fullName>
    </submittedName>
</protein>